<evidence type="ECO:0000256" key="1">
    <source>
        <dbReference type="ARBA" id="ARBA00001966"/>
    </source>
</evidence>
<dbReference type="SFLD" id="SFLDS00029">
    <property type="entry name" value="Radical_SAM"/>
    <property type="match status" value="1"/>
</dbReference>
<comment type="caution">
    <text evidence="7">The sequence shown here is derived from an EMBL/GenBank/DDBJ whole genome shotgun (WGS) entry which is preliminary data.</text>
</comment>
<dbReference type="Proteomes" id="UP000632828">
    <property type="component" value="Unassembled WGS sequence"/>
</dbReference>
<dbReference type="EMBL" id="JACWUN010000024">
    <property type="protein sequence ID" value="MBD1401847.1"/>
    <property type="molecule type" value="Genomic_DNA"/>
</dbReference>
<dbReference type="CDD" id="cd01335">
    <property type="entry name" value="Radical_SAM"/>
    <property type="match status" value="1"/>
</dbReference>
<dbReference type="PANTHER" id="PTHR11228:SF7">
    <property type="entry name" value="PQQA PEPTIDE CYCLASE"/>
    <property type="match status" value="1"/>
</dbReference>
<dbReference type="InterPro" id="IPR013785">
    <property type="entry name" value="Aldolase_TIM"/>
</dbReference>
<keyword evidence="4" id="KW-0408">Iron</keyword>
<dbReference type="PANTHER" id="PTHR11228">
    <property type="entry name" value="RADICAL SAM DOMAIN PROTEIN"/>
    <property type="match status" value="1"/>
</dbReference>
<feature type="domain" description="Radical SAM core" evidence="6">
    <location>
        <begin position="21"/>
        <end position="243"/>
    </location>
</feature>
<proteinExistence type="predicted"/>
<keyword evidence="3" id="KW-0479">Metal-binding</keyword>
<dbReference type="GO" id="GO:0051536">
    <property type="term" value="F:iron-sulfur cluster binding"/>
    <property type="evidence" value="ECO:0007669"/>
    <property type="project" value="UniProtKB-KW"/>
</dbReference>
<evidence type="ECO:0000256" key="4">
    <source>
        <dbReference type="ARBA" id="ARBA00023004"/>
    </source>
</evidence>
<protein>
    <submittedName>
        <fullName evidence="7">Radical SAM protein</fullName>
    </submittedName>
</protein>
<dbReference type="GO" id="GO:0046872">
    <property type="term" value="F:metal ion binding"/>
    <property type="evidence" value="ECO:0007669"/>
    <property type="project" value="UniProtKB-KW"/>
</dbReference>
<evidence type="ECO:0000313" key="8">
    <source>
        <dbReference type="Proteomes" id="UP000632828"/>
    </source>
</evidence>
<keyword evidence="2" id="KW-0949">S-adenosyl-L-methionine</keyword>
<sequence>MKMNRTDAWRTTSLNEPRGYIQPQILEELWFHTGTNCNLRCPFCFEGSKPGDNRIEFLTLADARRFIAEALELGVKKFSFTGGEPFVNPELVAILDAALEQRPCLILTNATEPLMNQMADVLKLADKPNPLRFRVSLDHPDPSLHDESRGKGNFKKALDTLGRLHQAGFGVSIARMMLPDEDSVAVDQSYVSFFRNAGVPDDITIVKFPEFHLPGSFPNVPEVTETCMTRYLGAEQRALFMCNFSKMVVRKNGQCGVYACTLVDDVTGYDLGPTLKSAMKERVMLGHHRCYSCFACGASCSEGV</sequence>
<dbReference type="SUPFAM" id="SSF102114">
    <property type="entry name" value="Radical SAM enzymes"/>
    <property type="match status" value="1"/>
</dbReference>
<dbReference type="AlphaFoldDB" id="A0A8J6R0C5"/>
<dbReference type="GO" id="GO:0003824">
    <property type="term" value="F:catalytic activity"/>
    <property type="evidence" value="ECO:0007669"/>
    <property type="project" value="InterPro"/>
</dbReference>
<dbReference type="Gene3D" id="3.20.20.70">
    <property type="entry name" value="Aldolase class I"/>
    <property type="match status" value="1"/>
</dbReference>
<evidence type="ECO:0000259" key="6">
    <source>
        <dbReference type="PROSITE" id="PS51918"/>
    </source>
</evidence>
<reference evidence="7" key="1">
    <citation type="submission" date="2020-09" db="EMBL/GenBank/DDBJ databases">
        <title>Pelobacter alkaliphilus sp. nov., a novel anaerobic arsenate-reducing bacterium from terrestrial mud volcano.</title>
        <authorList>
            <person name="Khomyakova M.A."/>
            <person name="Merkel A.Y."/>
            <person name="Slobodkin A.I."/>
        </authorList>
    </citation>
    <scope>NUCLEOTIDE SEQUENCE</scope>
    <source>
        <strain evidence="7">M08fum</strain>
    </source>
</reference>
<dbReference type="PROSITE" id="PS51918">
    <property type="entry name" value="RADICAL_SAM"/>
    <property type="match status" value="1"/>
</dbReference>
<dbReference type="Pfam" id="PF04055">
    <property type="entry name" value="Radical_SAM"/>
    <property type="match status" value="1"/>
</dbReference>
<dbReference type="RefSeq" id="WP_191157857.1">
    <property type="nucleotide sequence ID" value="NZ_JACWUN010000024.1"/>
</dbReference>
<keyword evidence="8" id="KW-1185">Reference proteome</keyword>
<gene>
    <name evidence="7" type="ORF">ICT70_14385</name>
</gene>
<keyword evidence="5" id="KW-0411">Iron-sulfur</keyword>
<comment type="cofactor">
    <cofactor evidence="1">
        <name>[4Fe-4S] cluster</name>
        <dbReference type="ChEBI" id="CHEBI:49883"/>
    </cofactor>
</comment>
<evidence type="ECO:0000256" key="5">
    <source>
        <dbReference type="ARBA" id="ARBA00023014"/>
    </source>
</evidence>
<dbReference type="SFLD" id="SFLDG01067">
    <property type="entry name" value="SPASM/twitch_domain_containing"/>
    <property type="match status" value="1"/>
</dbReference>
<accession>A0A8J6R0C5</accession>
<evidence type="ECO:0000313" key="7">
    <source>
        <dbReference type="EMBL" id="MBD1401847.1"/>
    </source>
</evidence>
<dbReference type="InterPro" id="IPR007197">
    <property type="entry name" value="rSAM"/>
</dbReference>
<organism evidence="7 8">
    <name type="scientific">Pelovirga terrestris</name>
    <dbReference type="NCBI Taxonomy" id="2771352"/>
    <lineage>
        <taxon>Bacteria</taxon>
        <taxon>Pseudomonadati</taxon>
        <taxon>Thermodesulfobacteriota</taxon>
        <taxon>Desulfuromonadia</taxon>
        <taxon>Geobacterales</taxon>
        <taxon>Geobacteraceae</taxon>
        <taxon>Pelovirga</taxon>
    </lineage>
</organism>
<evidence type="ECO:0000256" key="3">
    <source>
        <dbReference type="ARBA" id="ARBA00022723"/>
    </source>
</evidence>
<evidence type="ECO:0000256" key="2">
    <source>
        <dbReference type="ARBA" id="ARBA00022691"/>
    </source>
</evidence>
<dbReference type="InterPro" id="IPR058240">
    <property type="entry name" value="rSAM_sf"/>
</dbReference>
<dbReference type="InterPro" id="IPR050377">
    <property type="entry name" value="Radical_SAM_PqqE_MftC-like"/>
</dbReference>
<name>A0A8J6R0C5_9BACT</name>